<name>A0A1F7HE67_9BACT</name>
<dbReference type="PANTHER" id="PTHR43493">
    <property type="entry name" value="DNA GYRASE/TOPOISOMERASE SUBUNIT A"/>
    <property type="match status" value="1"/>
</dbReference>
<reference evidence="1 2" key="1">
    <citation type="journal article" date="2016" name="Nat. Commun.">
        <title>Thousands of microbial genomes shed light on interconnected biogeochemical processes in an aquifer system.</title>
        <authorList>
            <person name="Anantharaman K."/>
            <person name="Brown C.T."/>
            <person name="Hug L.A."/>
            <person name="Sharon I."/>
            <person name="Castelle C.J."/>
            <person name="Probst A.J."/>
            <person name="Thomas B.C."/>
            <person name="Singh A."/>
            <person name="Wilkins M.J."/>
            <person name="Karaoz U."/>
            <person name="Brodie E.L."/>
            <person name="Williams K.H."/>
            <person name="Hubbard S.S."/>
            <person name="Banfield J.F."/>
        </authorList>
    </citation>
    <scope>NUCLEOTIDE SEQUENCE [LARGE SCALE GENOMIC DNA]</scope>
</reference>
<dbReference type="Gene3D" id="2.120.10.90">
    <property type="entry name" value="DNA gyrase/topoisomerase IV, subunit A, C-terminal"/>
    <property type="match status" value="1"/>
</dbReference>
<dbReference type="Proteomes" id="UP000178098">
    <property type="component" value="Unassembled WGS sequence"/>
</dbReference>
<dbReference type="GO" id="GO:0009330">
    <property type="term" value="C:DNA topoisomerase type II (double strand cut, ATP-hydrolyzing) complex"/>
    <property type="evidence" value="ECO:0007669"/>
    <property type="project" value="TreeGrafter"/>
</dbReference>
<evidence type="ECO:0000313" key="2">
    <source>
        <dbReference type="Proteomes" id="UP000178098"/>
    </source>
</evidence>
<protein>
    <recommendedName>
        <fullName evidence="3">DNA gyrase subunit A</fullName>
    </recommendedName>
</protein>
<sequence length="263" mass="28971">MTHDTILYFSDAGKVYKTRVWDIPEGTRISKGKAVVNVLALKPDEKITSMLIFNEQEAEKDGQCIFMCTRLGTIKKTLLKEFAHIRTNGIIAVKLSDDDKLLWAKMTSTQMKVILATKKGQSIVFKESDVRPTGRSSQGVIGIRLDKNDEIMSMDVFSESDSNNTLIVLSEKGIGKKTKIKLFPVQKRGGRGVKIASLDSKTGDIAFSSIEDPSKETLVITSKSGQVVKIPLKTIPTLSRAAKGVIVMRFNKNDDAVVSATFL</sequence>
<dbReference type="InterPro" id="IPR035516">
    <property type="entry name" value="Gyrase/topoIV_suA_C"/>
</dbReference>
<dbReference type="InterPro" id="IPR006691">
    <property type="entry name" value="GyrA/parC_rep"/>
</dbReference>
<dbReference type="GO" id="GO:0003677">
    <property type="term" value="F:DNA binding"/>
    <property type="evidence" value="ECO:0007669"/>
    <property type="project" value="InterPro"/>
</dbReference>
<dbReference type="EMBL" id="MFZT01000046">
    <property type="protein sequence ID" value="OGK29508.1"/>
    <property type="molecule type" value="Genomic_DNA"/>
</dbReference>
<dbReference type="Pfam" id="PF03989">
    <property type="entry name" value="DNA_gyraseA_C"/>
    <property type="match status" value="5"/>
</dbReference>
<dbReference type="InterPro" id="IPR050220">
    <property type="entry name" value="Type_II_DNA_Topoisomerases"/>
</dbReference>
<comment type="caution">
    <text evidence="1">The sequence shown here is derived from an EMBL/GenBank/DDBJ whole genome shotgun (WGS) entry which is preliminary data.</text>
</comment>
<dbReference type="SUPFAM" id="SSF101904">
    <property type="entry name" value="GyrA/ParC C-terminal domain-like"/>
    <property type="match status" value="1"/>
</dbReference>
<proteinExistence type="predicted"/>
<evidence type="ECO:0000313" key="1">
    <source>
        <dbReference type="EMBL" id="OGK29508.1"/>
    </source>
</evidence>
<dbReference type="GO" id="GO:0003918">
    <property type="term" value="F:DNA topoisomerase type II (double strand cut, ATP-hydrolyzing) activity"/>
    <property type="evidence" value="ECO:0007669"/>
    <property type="project" value="TreeGrafter"/>
</dbReference>
<dbReference type="GO" id="GO:0006265">
    <property type="term" value="P:DNA topological change"/>
    <property type="evidence" value="ECO:0007669"/>
    <property type="project" value="InterPro"/>
</dbReference>
<accession>A0A1F7HE67</accession>
<gene>
    <name evidence="1" type="ORF">A3D08_00995</name>
</gene>
<dbReference type="PANTHER" id="PTHR43493:SF5">
    <property type="entry name" value="DNA GYRASE SUBUNIT A, CHLOROPLASTIC_MITOCHONDRIAL"/>
    <property type="match status" value="1"/>
</dbReference>
<dbReference type="GO" id="GO:0005524">
    <property type="term" value="F:ATP binding"/>
    <property type="evidence" value="ECO:0007669"/>
    <property type="project" value="InterPro"/>
</dbReference>
<dbReference type="GO" id="GO:0005737">
    <property type="term" value="C:cytoplasm"/>
    <property type="evidence" value="ECO:0007669"/>
    <property type="project" value="TreeGrafter"/>
</dbReference>
<organism evidence="1 2">
    <name type="scientific">Candidatus Roizmanbacteria bacterium RIFCSPHIGHO2_02_FULL_43_11</name>
    <dbReference type="NCBI Taxonomy" id="1802043"/>
    <lineage>
        <taxon>Bacteria</taxon>
        <taxon>Candidatus Roizmaniibacteriota</taxon>
    </lineage>
</organism>
<dbReference type="AlphaFoldDB" id="A0A1F7HE67"/>
<evidence type="ECO:0008006" key="3">
    <source>
        <dbReference type="Google" id="ProtNLM"/>
    </source>
</evidence>